<protein>
    <submittedName>
        <fullName evidence="1">Uncharacterized protein</fullName>
    </submittedName>
</protein>
<accession>A0AAU7ULP0</accession>
<dbReference type="RefSeq" id="WP_350270215.1">
    <property type="nucleotide sequence ID" value="NZ_CP158281.1"/>
</dbReference>
<proteinExistence type="predicted"/>
<organism evidence="1">
    <name type="scientific">Brevibacterium koreense</name>
    <dbReference type="NCBI Taxonomy" id="3140787"/>
    <lineage>
        <taxon>Bacteria</taxon>
        <taxon>Bacillati</taxon>
        <taxon>Actinomycetota</taxon>
        <taxon>Actinomycetes</taxon>
        <taxon>Micrococcales</taxon>
        <taxon>Brevibacteriaceae</taxon>
        <taxon>Brevibacterium</taxon>
    </lineage>
</organism>
<dbReference type="KEGG" id="bkr:AAFP32_00825"/>
<dbReference type="EMBL" id="CP158281">
    <property type="protein sequence ID" value="XBV89309.1"/>
    <property type="molecule type" value="Genomic_DNA"/>
</dbReference>
<reference evidence="1" key="1">
    <citation type="submission" date="2024-06" db="EMBL/GenBank/DDBJ databases">
        <title>Brevibacterium koreense sp. nov., isolated from jogae-jeotgal, a Korean fermented seafood.</title>
        <authorList>
            <person name="Whon T.W."/>
            <person name="Nam S."/>
            <person name="Kim Y."/>
        </authorList>
    </citation>
    <scope>NUCLEOTIDE SEQUENCE</scope>
    <source>
        <strain evidence="1">CBA3109</strain>
    </source>
</reference>
<name>A0AAU7ULP0_9MICO</name>
<dbReference type="AlphaFoldDB" id="A0AAU7ULP0"/>
<gene>
    <name evidence="1" type="ORF">AAFP32_00825</name>
</gene>
<sequence>MRLGALDLRLDAEDMGSLDAIRILVEGTRNIVDNPQWISSGRE</sequence>
<evidence type="ECO:0000313" key="1">
    <source>
        <dbReference type="EMBL" id="XBV89309.1"/>
    </source>
</evidence>